<dbReference type="FunFam" id="3.20.20.100:FF:000004">
    <property type="entry name" value="Oxidoreductase, aldo/keto reductase"/>
    <property type="match status" value="1"/>
</dbReference>
<evidence type="ECO:0000313" key="4">
    <source>
        <dbReference type="Proteomes" id="UP000265692"/>
    </source>
</evidence>
<evidence type="ECO:0000259" key="2">
    <source>
        <dbReference type="Pfam" id="PF00248"/>
    </source>
</evidence>
<dbReference type="GO" id="GO:0005829">
    <property type="term" value="C:cytosol"/>
    <property type="evidence" value="ECO:0007669"/>
    <property type="project" value="TreeGrafter"/>
</dbReference>
<reference evidence="3 4" key="1">
    <citation type="submission" date="2018-08" db="EMBL/GenBank/DDBJ databases">
        <title>Lysinibacillus sp. YLB-03 draft genome sequence.</title>
        <authorList>
            <person name="Yu L."/>
        </authorList>
    </citation>
    <scope>NUCLEOTIDE SEQUENCE [LARGE SCALE GENOMIC DNA]</scope>
    <source>
        <strain evidence="3 4">YLB-03</strain>
    </source>
</reference>
<organism evidence="3 4">
    <name type="scientific">Ureibacillus yapensis</name>
    <dbReference type="NCBI Taxonomy" id="2304605"/>
    <lineage>
        <taxon>Bacteria</taxon>
        <taxon>Bacillati</taxon>
        <taxon>Bacillota</taxon>
        <taxon>Bacilli</taxon>
        <taxon>Bacillales</taxon>
        <taxon>Caryophanaceae</taxon>
        <taxon>Ureibacillus</taxon>
    </lineage>
</organism>
<dbReference type="Proteomes" id="UP000265692">
    <property type="component" value="Unassembled WGS sequence"/>
</dbReference>
<dbReference type="EMBL" id="QWEI01000009">
    <property type="protein sequence ID" value="RHW34081.1"/>
    <property type="molecule type" value="Genomic_DNA"/>
</dbReference>
<sequence length="313" mass="34904">MKYQTLKKTDLRISEIGLGTNAVGGHNLFQNLSEADGIEFVREALNNGVNFIDTADIYGVGRSEELVGEVVKEFKRDDLVIATKGAQQWLEDGSVKTNNRPEYLRAALENSLQRLQLDYVDLYYLHFPDKETPFAESIGALARLKEEGKIRAIGISNVSLEQLKEANAHGDISALQSPYNMLDRSAEEELLPYCVENNISFIPYGPLAFGLLGGGFTKDTKLDAQDWRNSVPLFQGEQFGKTLETVDKLKEFAAQKETTLPNLALVWLLAQQGVDAVIPGGKRKERILENIQASDMSLSKEELNFIHNILINN</sequence>
<dbReference type="PANTHER" id="PTHR43364:SF4">
    <property type="entry name" value="NAD(P)-LINKED OXIDOREDUCTASE SUPERFAMILY PROTEIN"/>
    <property type="match status" value="1"/>
</dbReference>
<accession>A0A396S552</accession>
<dbReference type="SUPFAM" id="SSF51430">
    <property type="entry name" value="NAD(P)-linked oxidoreductase"/>
    <property type="match status" value="1"/>
</dbReference>
<gene>
    <name evidence="3" type="ORF">D1B33_14890</name>
</gene>
<comment type="caution">
    <text evidence="3">The sequence shown here is derived from an EMBL/GenBank/DDBJ whole genome shotgun (WGS) entry which is preliminary data.</text>
</comment>
<protein>
    <submittedName>
        <fullName evidence="3">Aldo/keto reductase</fullName>
    </submittedName>
</protein>
<dbReference type="InterPro" id="IPR020471">
    <property type="entry name" value="AKR"/>
</dbReference>
<dbReference type="GO" id="GO:0016491">
    <property type="term" value="F:oxidoreductase activity"/>
    <property type="evidence" value="ECO:0007669"/>
    <property type="project" value="UniProtKB-KW"/>
</dbReference>
<dbReference type="InterPro" id="IPR050523">
    <property type="entry name" value="AKR_Detox_Biosynth"/>
</dbReference>
<dbReference type="PANTHER" id="PTHR43364">
    <property type="entry name" value="NADH-SPECIFIC METHYLGLYOXAL REDUCTASE-RELATED"/>
    <property type="match status" value="1"/>
</dbReference>
<proteinExistence type="predicted"/>
<dbReference type="OrthoDB" id="9773828at2"/>
<dbReference type="PRINTS" id="PR00069">
    <property type="entry name" value="ALDKETRDTASE"/>
</dbReference>
<dbReference type="Gene3D" id="3.20.20.100">
    <property type="entry name" value="NADP-dependent oxidoreductase domain"/>
    <property type="match status" value="1"/>
</dbReference>
<evidence type="ECO:0000313" key="3">
    <source>
        <dbReference type="EMBL" id="RHW34081.1"/>
    </source>
</evidence>
<name>A0A396S552_9BACL</name>
<dbReference type="AlphaFoldDB" id="A0A396S552"/>
<evidence type="ECO:0000256" key="1">
    <source>
        <dbReference type="ARBA" id="ARBA00023002"/>
    </source>
</evidence>
<dbReference type="InterPro" id="IPR036812">
    <property type="entry name" value="NAD(P)_OxRdtase_dom_sf"/>
</dbReference>
<dbReference type="InterPro" id="IPR023210">
    <property type="entry name" value="NADP_OxRdtase_dom"/>
</dbReference>
<dbReference type="Pfam" id="PF00248">
    <property type="entry name" value="Aldo_ket_red"/>
    <property type="match status" value="1"/>
</dbReference>
<keyword evidence="4" id="KW-1185">Reference proteome</keyword>
<keyword evidence="1" id="KW-0560">Oxidoreductase</keyword>
<feature type="domain" description="NADP-dependent oxidoreductase" evidence="2">
    <location>
        <begin position="15"/>
        <end position="309"/>
    </location>
</feature>
<dbReference type="RefSeq" id="WP_118877195.1">
    <property type="nucleotide sequence ID" value="NZ_QWEI01000009.1"/>
</dbReference>